<protein>
    <submittedName>
        <fullName evidence="1">Uncharacterized protein</fullName>
    </submittedName>
</protein>
<dbReference type="Proteomes" id="UP000184052">
    <property type="component" value="Unassembled WGS sequence"/>
</dbReference>
<accession>A0A1M6AH17</accession>
<evidence type="ECO:0000313" key="1">
    <source>
        <dbReference type="EMBL" id="SHI35820.1"/>
    </source>
</evidence>
<proteinExistence type="predicted"/>
<dbReference type="EMBL" id="FQZL01000004">
    <property type="protein sequence ID" value="SHI35820.1"/>
    <property type="molecule type" value="Genomic_DNA"/>
</dbReference>
<dbReference type="STRING" id="1121476.SAMN02745751_00120"/>
<gene>
    <name evidence="1" type="ORF">SAMN02745751_00120</name>
</gene>
<evidence type="ECO:0000313" key="2">
    <source>
        <dbReference type="Proteomes" id="UP000184052"/>
    </source>
</evidence>
<keyword evidence="2" id="KW-1185">Reference proteome</keyword>
<reference evidence="1 2" key="1">
    <citation type="submission" date="2016-11" db="EMBL/GenBank/DDBJ databases">
        <authorList>
            <person name="Jaros S."/>
            <person name="Januszkiewicz K."/>
            <person name="Wedrychowicz H."/>
        </authorList>
    </citation>
    <scope>NUCLEOTIDE SEQUENCE [LARGE SCALE GENOMIC DNA]</scope>
    <source>
        <strain evidence="1 2">DSM 17477</strain>
    </source>
</reference>
<sequence>MSCRNSLKIGFKYCGGCNPRYDRKAVYEEILDRADGIHEIAIADENGTYDYLIVLAGCTNACADCSGLSFQNEKIVITEYRQVCDTINRITKS</sequence>
<organism evidence="1 2">
    <name type="scientific">Dethiosulfatibacter aminovorans DSM 17477</name>
    <dbReference type="NCBI Taxonomy" id="1121476"/>
    <lineage>
        <taxon>Bacteria</taxon>
        <taxon>Bacillati</taxon>
        <taxon>Bacillota</taxon>
        <taxon>Tissierellia</taxon>
        <taxon>Dethiosulfatibacter</taxon>
    </lineage>
</organism>
<name>A0A1M6AH17_9FIRM</name>
<dbReference type="AlphaFoldDB" id="A0A1M6AH17"/>